<name>A0A6L6GI63_9GAMM</name>
<accession>A0A6L6GI63</accession>
<dbReference type="EMBL" id="WLYL01000050">
    <property type="protein sequence ID" value="MTD12119.1"/>
    <property type="molecule type" value="Genomic_DNA"/>
</dbReference>
<dbReference type="PANTHER" id="PTHR30143:SF0">
    <property type="entry name" value="2-KETO-4-PENTENOATE HYDRATASE"/>
    <property type="match status" value="1"/>
</dbReference>
<keyword evidence="1" id="KW-0456">Lyase</keyword>
<dbReference type="RefSeq" id="WP_154773658.1">
    <property type="nucleotide sequence ID" value="NZ_WLYL01000050.1"/>
</dbReference>
<evidence type="ECO:0000313" key="4">
    <source>
        <dbReference type="Proteomes" id="UP000473854"/>
    </source>
</evidence>
<dbReference type="Proteomes" id="UP000473854">
    <property type="component" value="Unassembled WGS sequence"/>
</dbReference>
<proteinExistence type="predicted"/>
<dbReference type="InterPro" id="IPR011234">
    <property type="entry name" value="Fumarylacetoacetase-like_C"/>
</dbReference>
<evidence type="ECO:0000313" key="3">
    <source>
        <dbReference type="EMBL" id="MTD12119.1"/>
    </source>
</evidence>
<protein>
    <submittedName>
        <fullName evidence="3">2-keto-4-pentenoate hydratase</fullName>
    </submittedName>
</protein>
<dbReference type="InterPro" id="IPR050772">
    <property type="entry name" value="Hydratase-Decarb/MhpD_sf"/>
</dbReference>
<organism evidence="3 4">
    <name type="scientific">Acinetobacter faecalis</name>
    <dbReference type="NCBI Taxonomy" id="2665161"/>
    <lineage>
        <taxon>Bacteria</taxon>
        <taxon>Pseudomonadati</taxon>
        <taxon>Pseudomonadota</taxon>
        <taxon>Gammaproteobacteria</taxon>
        <taxon>Moraxellales</taxon>
        <taxon>Moraxellaceae</taxon>
        <taxon>Acinetobacter</taxon>
    </lineage>
</organism>
<dbReference type="AlphaFoldDB" id="A0A6L6GI63"/>
<dbReference type="GO" id="GO:0005737">
    <property type="term" value="C:cytoplasm"/>
    <property type="evidence" value="ECO:0007669"/>
    <property type="project" value="TreeGrafter"/>
</dbReference>
<feature type="domain" description="Fumarylacetoacetase-like C-terminal" evidence="2">
    <location>
        <begin position="78"/>
        <end position="235"/>
    </location>
</feature>
<dbReference type="Pfam" id="PF01557">
    <property type="entry name" value="FAA_hydrolase"/>
    <property type="match status" value="1"/>
</dbReference>
<dbReference type="SUPFAM" id="SSF56529">
    <property type="entry name" value="FAH"/>
    <property type="match status" value="1"/>
</dbReference>
<reference evidence="3 4" key="1">
    <citation type="submission" date="2019-11" db="EMBL/GenBank/DDBJ databases">
        <authorList>
            <person name="An D."/>
        </authorList>
    </citation>
    <scope>NUCLEOTIDE SEQUENCE [LARGE SCALE GENOMIC DNA]</scope>
    <source>
        <strain evidence="3 4">YIM 103518</strain>
    </source>
</reference>
<sequence length="261" mass="28901">MKKNLFQNAADLLWKAEETKSPCKPIRELFDVPLTVEEAYEIQSINTKRYLSLGNRIVGRKIGLTSKAVQKQLGVNQPDFGNIYSNMLVMEGETIELNSLIQPKVEVELALVLKHDLPHKDTTMIEVMAAIDHVFIAIEVVDSRIQGWDIRIEDTVADNASSALVVLGQTPYQLSEIDLLNAKMKLLANGEEVSQGIGRNCLGNPLIATRWLAQTMAKMDMPLKAGEVILTGALGPMSVVNKPISYTASFEKYGDLSIEFI</sequence>
<dbReference type="PANTHER" id="PTHR30143">
    <property type="entry name" value="ACID HYDRATASE"/>
    <property type="match status" value="1"/>
</dbReference>
<dbReference type="Gene3D" id="3.90.850.10">
    <property type="entry name" value="Fumarylacetoacetase-like, C-terminal domain"/>
    <property type="match status" value="1"/>
</dbReference>
<dbReference type="GO" id="GO:0008684">
    <property type="term" value="F:2-oxopent-4-enoate hydratase activity"/>
    <property type="evidence" value="ECO:0007669"/>
    <property type="project" value="TreeGrafter"/>
</dbReference>
<evidence type="ECO:0000256" key="1">
    <source>
        <dbReference type="ARBA" id="ARBA00023239"/>
    </source>
</evidence>
<evidence type="ECO:0000259" key="2">
    <source>
        <dbReference type="Pfam" id="PF01557"/>
    </source>
</evidence>
<dbReference type="InterPro" id="IPR036663">
    <property type="entry name" value="Fumarylacetoacetase_C_sf"/>
</dbReference>
<comment type="caution">
    <text evidence="3">The sequence shown here is derived from an EMBL/GenBank/DDBJ whole genome shotgun (WGS) entry which is preliminary data.</text>
</comment>
<gene>
    <name evidence="3" type="ORF">GIX10_11975</name>
</gene>